<dbReference type="AlphaFoldDB" id="A0A1J5TV18"/>
<dbReference type="Pfam" id="PF07238">
    <property type="entry name" value="PilZ"/>
    <property type="match status" value="1"/>
</dbReference>
<reference evidence="2" key="1">
    <citation type="submission" date="2016-10" db="EMBL/GenBank/DDBJ databases">
        <title>Sequence of Gallionella enrichment culture.</title>
        <authorList>
            <person name="Poehlein A."/>
            <person name="Muehling M."/>
            <person name="Daniel R."/>
        </authorList>
    </citation>
    <scope>NUCLEOTIDE SEQUENCE</scope>
</reference>
<protein>
    <submittedName>
        <fullName evidence="2">Cyclic diguanosine monophosphate-binding protein</fullName>
    </submittedName>
</protein>
<sequence>MNTTNSTDSRHFSRIPFQADVQLHIYSAEDIETSHLLDISLKGALIKTEHEITRHVTGQRCSMTLYLGRDGESITMIGEIVHQEGPYLGIECQHIDLDSMTSLRRLVELNTGDEKLLERELSEMLSLTADKR</sequence>
<dbReference type="EMBL" id="MLJW01000004">
    <property type="protein sequence ID" value="OIR17636.1"/>
    <property type="molecule type" value="Genomic_DNA"/>
</dbReference>
<dbReference type="PIRSF" id="PIRSF028141">
    <property type="entry name" value="C-di-GMP_BP_PA4608"/>
    <property type="match status" value="1"/>
</dbReference>
<dbReference type="SUPFAM" id="SSF141371">
    <property type="entry name" value="PilZ domain-like"/>
    <property type="match status" value="1"/>
</dbReference>
<dbReference type="Gene3D" id="2.40.10.220">
    <property type="entry name" value="predicted glycosyltransferase like domains"/>
    <property type="match status" value="1"/>
</dbReference>
<evidence type="ECO:0000259" key="1">
    <source>
        <dbReference type="Pfam" id="PF07238"/>
    </source>
</evidence>
<accession>A0A1J5TV18</accession>
<feature type="domain" description="PilZ" evidence="1">
    <location>
        <begin position="9"/>
        <end position="108"/>
    </location>
</feature>
<organism evidence="2">
    <name type="scientific">mine drainage metagenome</name>
    <dbReference type="NCBI Taxonomy" id="410659"/>
    <lineage>
        <taxon>unclassified sequences</taxon>
        <taxon>metagenomes</taxon>
        <taxon>ecological metagenomes</taxon>
    </lineage>
</organism>
<name>A0A1J5TV18_9ZZZZ</name>
<gene>
    <name evidence="2" type="ORF">GALL_18540</name>
</gene>
<dbReference type="InterPro" id="IPR009875">
    <property type="entry name" value="PilZ_domain"/>
</dbReference>
<dbReference type="GO" id="GO:0035438">
    <property type="term" value="F:cyclic-di-GMP binding"/>
    <property type="evidence" value="ECO:0007669"/>
    <property type="project" value="InterPro"/>
</dbReference>
<evidence type="ECO:0000313" key="2">
    <source>
        <dbReference type="EMBL" id="OIR17636.1"/>
    </source>
</evidence>
<proteinExistence type="predicted"/>
<dbReference type="InterPro" id="IPR027021">
    <property type="entry name" value="C-di-GMP_BP_PA4608"/>
</dbReference>
<comment type="caution">
    <text evidence="2">The sequence shown here is derived from an EMBL/GenBank/DDBJ whole genome shotgun (WGS) entry which is preliminary data.</text>
</comment>